<dbReference type="InterPro" id="IPR009071">
    <property type="entry name" value="HMG_box_dom"/>
</dbReference>
<evidence type="ECO:0000313" key="7">
    <source>
        <dbReference type="EMBL" id="KAK3383104.1"/>
    </source>
</evidence>
<evidence type="ECO:0000313" key="8">
    <source>
        <dbReference type="Proteomes" id="UP001287356"/>
    </source>
</evidence>
<dbReference type="InterPro" id="IPR036910">
    <property type="entry name" value="HMG_box_dom_sf"/>
</dbReference>
<keyword evidence="8" id="KW-1185">Reference proteome</keyword>
<dbReference type="SMART" id="SM00398">
    <property type="entry name" value="HMG"/>
    <property type="match status" value="1"/>
</dbReference>
<dbReference type="Pfam" id="PF00505">
    <property type="entry name" value="HMG_box"/>
    <property type="match status" value="1"/>
</dbReference>
<feature type="compositionally biased region" description="Low complexity" evidence="4">
    <location>
        <begin position="408"/>
        <end position="421"/>
    </location>
</feature>
<dbReference type="EMBL" id="JAULSN010000001">
    <property type="protein sequence ID" value="KAK3383104.1"/>
    <property type="molecule type" value="Genomic_DNA"/>
</dbReference>
<dbReference type="GO" id="GO:0010468">
    <property type="term" value="P:regulation of gene expression"/>
    <property type="evidence" value="ECO:0007669"/>
    <property type="project" value="TreeGrafter"/>
</dbReference>
<sequence>MKVSADSYGEAMGLLGLSSDWIMKTLETILAELSLTEYLDAFVEQGFDTWETILDITESDLDALGVKLGHRRRLQRRIANSRGIAPEASLGSRVQPASDDPRVLDAHRSDFSRLDALEAGNVIPTKRKYRRHPKVDENAPLKPPSAYVLFSAKMRDEELKDRNLGFTEIAKLVGENWRSLSPAEKEPFESHAQVAKERYQIEMEEYKKTSQYERYQLYLQEFKAKHDHPQDRDAAKRLKLADVRMPDGGTGSTRSNRTSRSGSEPQREIGSPRHGSQQGIESASADAPFSSSLTPSLYHASLADPVNSPLTKNINRHLYELSPTFNTFNNVRELQPLPSKRITNWVDEDRHEQPATQRQLPSLSDVFDRHGLLHEPAGFYALREDAPNSPPAATIANEPRPALRKGESSSSSASTPSSISSLGHPRTPLDNSMPIHSLLSSKPNHVHEAQQQPILPAMTIPGEHGQPFVHQPINGAGMFAANG</sequence>
<evidence type="ECO:0000256" key="3">
    <source>
        <dbReference type="PROSITE-ProRule" id="PRU00267"/>
    </source>
</evidence>
<dbReference type="GO" id="GO:0003677">
    <property type="term" value="F:DNA binding"/>
    <property type="evidence" value="ECO:0007669"/>
    <property type="project" value="UniProtKB-UniRule"/>
</dbReference>
<reference evidence="7" key="1">
    <citation type="journal article" date="2023" name="Mol. Phylogenet. Evol.">
        <title>Genome-scale phylogeny and comparative genomics of the fungal order Sordariales.</title>
        <authorList>
            <person name="Hensen N."/>
            <person name="Bonometti L."/>
            <person name="Westerberg I."/>
            <person name="Brannstrom I.O."/>
            <person name="Guillou S."/>
            <person name="Cros-Aarteil S."/>
            <person name="Calhoun S."/>
            <person name="Haridas S."/>
            <person name="Kuo A."/>
            <person name="Mondo S."/>
            <person name="Pangilinan J."/>
            <person name="Riley R."/>
            <person name="LaButti K."/>
            <person name="Andreopoulos B."/>
            <person name="Lipzen A."/>
            <person name="Chen C."/>
            <person name="Yan M."/>
            <person name="Daum C."/>
            <person name="Ng V."/>
            <person name="Clum A."/>
            <person name="Steindorff A."/>
            <person name="Ohm R.A."/>
            <person name="Martin F."/>
            <person name="Silar P."/>
            <person name="Natvig D.O."/>
            <person name="Lalanne C."/>
            <person name="Gautier V."/>
            <person name="Ament-Velasquez S.L."/>
            <person name="Kruys A."/>
            <person name="Hutchinson M.I."/>
            <person name="Powell A.J."/>
            <person name="Barry K."/>
            <person name="Miller A.N."/>
            <person name="Grigoriev I.V."/>
            <person name="Debuchy R."/>
            <person name="Gladieux P."/>
            <person name="Hiltunen Thoren M."/>
            <person name="Johannesson H."/>
        </authorList>
    </citation>
    <scope>NUCLEOTIDE SEQUENCE</scope>
    <source>
        <strain evidence="7">CBS 958.72</strain>
    </source>
</reference>
<dbReference type="InterPro" id="IPR051965">
    <property type="entry name" value="ChromReg_NeuronalGeneExpr"/>
</dbReference>
<dbReference type="InterPro" id="IPR001660">
    <property type="entry name" value="SAM"/>
</dbReference>
<dbReference type="PROSITE" id="PS50118">
    <property type="entry name" value="HMG_BOX_2"/>
    <property type="match status" value="1"/>
</dbReference>
<name>A0AAE0NKD9_9PEZI</name>
<feature type="domain" description="SAM" evidence="5">
    <location>
        <begin position="21"/>
        <end position="66"/>
    </location>
</feature>
<feature type="domain" description="HMG box" evidence="6">
    <location>
        <begin position="140"/>
        <end position="207"/>
    </location>
</feature>
<dbReference type="Gene3D" id="1.10.30.10">
    <property type="entry name" value="High mobility group box domain"/>
    <property type="match status" value="1"/>
</dbReference>
<gene>
    <name evidence="7" type="ORF">B0T24DRAFT_34772</name>
</gene>
<evidence type="ECO:0008006" key="9">
    <source>
        <dbReference type="Google" id="ProtNLM"/>
    </source>
</evidence>
<dbReference type="SMART" id="SM00454">
    <property type="entry name" value="SAM"/>
    <property type="match status" value="1"/>
</dbReference>
<dbReference type="SUPFAM" id="SSF47095">
    <property type="entry name" value="HMG-box"/>
    <property type="match status" value="1"/>
</dbReference>
<evidence type="ECO:0000256" key="1">
    <source>
        <dbReference type="ARBA" id="ARBA00023125"/>
    </source>
</evidence>
<dbReference type="AlphaFoldDB" id="A0AAE0NKD9"/>
<dbReference type="Pfam" id="PF00536">
    <property type="entry name" value="SAM_1"/>
    <property type="match status" value="1"/>
</dbReference>
<evidence type="ECO:0000259" key="5">
    <source>
        <dbReference type="PROSITE" id="PS50105"/>
    </source>
</evidence>
<proteinExistence type="predicted"/>
<feature type="region of interest" description="Disordered" evidence="4">
    <location>
        <begin position="383"/>
        <end position="439"/>
    </location>
</feature>
<reference evidence="7" key="2">
    <citation type="submission" date="2023-06" db="EMBL/GenBank/DDBJ databases">
        <authorList>
            <consortium name="Lawrence Berkeley National Laboratory"/>
            <person name="Haridas S."/>
            <person name="Hensen N."/>
            <person name="Bonometti L."/>
            <person name="Westerberg I."/>
            <person name="Brannstrom I.O."/>
            <person name="Guillou S."/>
            <person name="Cros-Aarteil S."/>
            <person name="Calhoun S."/>
            <person name="Kuo A."/>
            <person name="Mondo S."/>
            <person name="Pangilinan J."/>
            <person name="Riley R."/>
            <person name="Labutti K."/>
            <person name="Andreopoulos B."/>
            <person name="Lipzen A."/>
            <person name="Chen C."/>
            <person name="Yanf M."/>
            <person name="Daum C."/>
            <person name="Ng V."/>
            <person name="Clum A."/>
            <person name="Steindorff A."/>
            <person name="Ohm R."/>
            <person name="Martin F."/>
            <person name="Silar P."/>
            <person name="Natvig D."/>
            <person name="Lalanne C."/>
            <person name="Gautier V."/>
            <person name="Ament-Velasquez S.L."/>
            <person name="Kruys A."/>
            <person name="Hutchinson M.I."/>
            <person name="Powell A.J."/>
            <person name="Barry K."/>
            <person name="Miller A.N."/>
            <person name="Grigoriev I.V."/>
            <person name="Debuchy R."/>
            <person name="Gladieux P."/>
            <person name="Thoren M.H."/>
            <person name="Johannesson H."/>
        </authorList>
    </citation>
    <scope>NUCLEOTIDE SEQUENCE</scope>
    <source>
        <strain evidence="7">CBS 958.72</strain>
    </source>
</reference>
<keyword evidence="1 3" id="KW-0238">DNA-binding</keyword>
<feature type="compositionally biased region" description="Low complexity" evidence="4">
    <location>
        <begin position="252"/>
        <end position="263"/>
    </location>
</feature>
<dbReference type="InterPro" id="IPR013761">
    <property type="entry name" value="SAM/pointed_sf"/>
</dbReference>
<dbReference type="Gene3D" id="1.10.150.50">
    <property type="entry name" value="Transcription Factor, Ets-1"/>
    <property type="match status" value="1"/>
</dbReference>
<dbReference type="GO" id="GO:0005634">
    <property type="term" value="C:nucleus"/>
    <property type="evidence" value="ECO:0007669"/>
    <property type="project" value="UniProtKB-UniRule"/>
</dbReference>
<organism evidence="7 8">
    <name type="scientific">Lasiosphaeria ovina</name>
    <dbReference type="NCBI Taxonomy" id="92902"/>
    <lineage>
        <taxon>Eukaryota</taxon>
        <taxon>Fungi</taxon>
        <taxon>Dikarya</taxon>
        <taxon>Ascomycota</taxon>
        <taxon>Pezizomycotina</taxon>
        <taxon>Sordariomycetes</taxon>
        <taxon>Sordariomycetidae</taxon>
        <taxon>Sordariales</taxon>
        <taxon>Lasiosphaeriaceae</taxon>
        <taxon>Lasiosphaeria</taxon>
    </lineage>
</organism>
<evidence type="ECO:0000256" key="4">
    <source>
        <dbReference type="SAM" id="MobiDB-lite"/>
    </source>
</evidence>
<dbReference type="PROSITE" id="PS50105">
    <property type="entry name" value="SAM_DOMAIN"/>
    <property type="match status" value="1"/>
</dbReference>
<evidence type="ECO:0000256" key="2">
    <source>
        <dbReference type="ARBA" id="ARBA00023242"/>
    </source>
</evidence>
<feature type="region of interest" description="Disordered" evidence="4">
    <location>
        <begin position="225"/>
        <end position="288"/>
    </location>
</feature>
<dbReference type="PANTHER" id="PTHR46040:SF3">
    <property type="entry name" value="HIGH MOBILITY GROUP PROTEIN 2"/>
    <property type="match status" value="1"/>
</dbReference>
<protein>
    <recommendedName>
        <fullName evidence="9">HMG box domain-containing protein</fullName>
    </recommendedName>
</protein>
<evidence type="ECO:0000259" key="6">
    <source>
        <dbReference type="PROSITE" id="PS50118"/>
    </source>
</evidence>
<dbReference type="SUPFAM" id="SSF47769">
    <property type="entry name" value="SAM/Pointed domain"/>
    <property type="match status" value="1"/>
</dbReference>
<dbReference type="Proteomes" id="UP001287356">
    <property type="component" value="Unassembled WGS sequence"/>
</dbReference>
<comment type="caution">
    <text evidence="7">The sequence shown here is derived from an EMBL/GenBank/DDBJ whole genome shotgun (WGS) entry which is preliminary data.</text>
</comment>
<dbReference type="PANTHER" id="PTHR46040">
    <property type="entry name" value="HIGH MOBILITY GROUP PROTEIN 2"/>
    <property type="match status" value="1"/>
</dbReference>
<feature type="DNA-binding region" description="HMG box" evidence="3">
    <location>
        <begin position="140"/>
        <end position="207"/>
    </location>
</feature>
<accession>A0AAE0NKD9</accession>
<keyword evidence="2 3" id="KW-0539">Nucleus</keyword>
<feature type="compositionally biased region" description="Basic and acidic residues" evidence="4">
    <location>
        <begin position="225"/>
        <end position="245"/>
    </location>
</feature>